<dbReference type="GO" id="GO:0015174">
    <property type="term" value="F:basic amino acid transmembrane transporter activity"/>
    <property type="evidence" value="ECO:0007669"/>
    <property type="project" value="TreeGrafter"/>
</dbReference>
<feature type="transmembrane region" description="Helical" evidence="6">
    <location>
        <begin position="282"/>
        <end position="304"/>
    </location>
</feature>
<evidence type="ECO:0000256" key="4">
    <source>
        <dbReference type="ARBA" id="ARBA00022989"/>
    </source>
</evidence>
<reference evidence="8 9" key="1">
    <citation type="journal article" date="2019" name="New Phytol.">
        <title>Comparative genomics reveals unique wood-decay strategies and fruiting body development in the Schizophyllaceae.</title>
        <authorList>
            <person name="Almasi E."/>
            <person name="Sahu N."/>
            <person name="Krizsan K."/>
            <person name="Balint B."/>
            <person name="Kovacs G.M."/>
            <person name="Kiss B."/>
            <person name="Cseklye J."/>
            <person name="Drula E."/>
            <person name="Henrissat B."/>
            <person name="Nagy I."/>
            <person name="Chovatia M."/>
            <person name="Adam C."/>
            <person name="LaButti K."/>
            <person name="Lipzen A."/>
            <person name="Riley R."/>
            <person name="Grigoriev I.V."/>
            <person name="Nagy L.G."/>
        </authorList>
    </citation>
    <scope>NUCLEOTIDE SEQUENCE [LARGE SCALE GENOMIC DNA]</scope>
    <source>
        <strain evidence="8 9">NL-1724</strain>
    </source>
</reference>
<feature type="transmembrane region" description="Helical" evidence="6">
    <location>
        <begin position="520"/>
        <end position="538"/>
    </location>
</feature>
<dbReference type="OrthoDB" id="3437016at2759"/>
<dbReference type="InterPro" id="IPR036259">
    <property type="entry name" value="MFS_trans_sf"/>
</dbReference>
<gene>
    <name evidence="8" type="ORF">BD626DRAFT_226648</name>
</gene>
<protein>
    <submittedName>
        <fullName evidence="8">Major facilitator superfamily domain-containing protein</fullName>
    </submittedName>
</protein>
<feature type="transmembrane region" description="Helical" evidence="6">
    <location>
        <begin position="121"/>
        <end position="140"/>
    </location>
</feature>
<feature type="transmembrane region" description="Helical" evidence="6">
    <location>
        <begin position="355"/>
        <end position="375"/>
    </location>
</feature>
<dbReference type="PANTHER" id="PTHR23501:SF191">
    <property type="entry name" value="VACUOLAR BASIC AMINO ACID TRANSPORTER 4"/>
    <property type="match status" value="1"/>
</dbReference>
<dbReference type="GO" id="GO:0000329">
    <property type="term" value="C:fungal-type vacuole membrane"/>
    <property type="evidence" value="ECO:0007669"/>
    <property type="project" value="TreeGrafter"/>
</dbReference>
<feature type="domain" description="Major facilitator superfamily (MFS) profile" evidence="7">
    <location>
        <begin position="56"/>
        <end position="542"/>
    </location>
</feature>
<dbReference type="Gene3D" id="1.20.1720.10">
    <property type="entry name" value="Multidrug resistance protein D"/>
    <property type="match status" value="1"/>
</dbReference>
<name>A0A550BWS3_9AGAR</name>
<dbReference type="InterPro" id="IPR011701">
    <property type="entry name" value="MFS"/>
</dbReference>
<sequence>MRSAWRRKVTTFGPFATRMPYFTDTSPLLQKGSADVKAPPPCPGPCDLESRDRLGILVGAWTATFLSSLNTSLVPTMVPSISSEFQKSNQASWLGTSYLLATCTFMPLYGRLCDAMGRRRANQTAVVLTALGTLACGLAPNMELLILARFIAGLGGGGILTTTTIIVNDMYRMRSRGLAQGIMRVFDGLGMGLGGPIGGMITDRLGWRWAFLVQLPLFALSLGLTSCHLKYTVTNEKGDRKSDLLRVDWWGCLTLLLSVGSCLVFLGARYNSSLPWSDLQVAIPLLLSLVFFALFICVELNVAPEPVLAPFLLKQAVPVLTGISNFLVAACNYSITFYFPMWFQTVMLTSASTAGLHLLPLSVAMSVGSMLAGYAMHRNGRYKTLNLTFGILPFVSTLLIYFLRENSSPAHMWLSIIPLGFGNAVVLQTMLIALLAHIDEKDMAIGTGFGQLWRGVGQVGGVAVSSAIFQSRLNVELRRRIFEDEELISRIRLSASYLFHLDNDTQRLARDAYDASLKSVFLFAMLATGLAYAARLFIPDKTLERSSGVLSHPPLITCSSSAEIAPATLSWSPAHDEERAMRKA</sequence>
<feature type="transmembrane region" description="Helical" evidence="6">
    <location>
        <begin position="90"/>
        <end position="109"/>
    </location>
</feature>
<dbReference type="SUPFAM" id="SSF103473">
    <property type="entry name" value="MFS general substrate transporter"/>
    <property type="match status" value="1"/>
</dbReference>
<feature type="transmembrane region" description="Helical" evidence="6">
    <location>
        <begin position="181"/>
        <end position="201"/>
    </location>
</feature>
<comment type="subcellular location">
    <subcellularLocation>
        <location evidence="1">Endomembrane system</location>
        <topology evidence="1">Multi-pass membrane protein</topology>
    </subcellularLocation>
</comment>
<evidence type="ECO:0000313" key="8">
    <source>
        <dbReference type="EMBL" id="TRM56999.1"/>
    </source>
</evidence>
<dbReference type="Gene3D" id="1.20.1250.20">
    <property type="entry name" value="MFS general substrate transporter like domains"/>
    <property type="match status" value="1"/>
</dbReference>
<accession>A0A550BWS3</accession>
<evidence type="ECO:0000259" key="7">
    <source>
        <dbReference type="PROSITE" id="PS50850"/>
    </source>
</evidence>
<keyword evidence="5 6" id="KW-0472">Membrane</keyword>
<feature type="transmembrane region" description="Helical" evidence="6">
    <location>
        <begin position="54"/>
        <end position="78"/>
    </location>
</feature>
<dbReference type="GO" id="GO:0012505">
    <property type="term" value="C:endomembrane system"/>
    <property type="evidence" value="ECO:0007669"/>
    <property type="project" value="UniProtKB-SubCell"/>
</dbReference>
<evidence type="ECO:0000256" key="6">
    <source>
        <dbReference type="SAM" id="Phobius"/>
    </source>
</evidence>
<feature type="transmembrane region" description="Helical" evidence="6">
    <location>
        <begin position="249"/>
        <end position="270"/>
    </location>
</feature>
<dbReference type="EMBL" id="VDMD01000054">
    <property type="protein sequence ID" value="TRM56999.1"/>
    <property type="molecule type" value="Genomic_DNA"/>
</dbReference>
<feature type="transmembrane region" description="Helical" evidence="6">
    <location>
        <begin position="410"/>
        <end position="436"/>
    </location>
</feature>
<feature type="transmembrane region" description="Helical" evidence="6">
    <location>
        <begin position="146"/>
        <end position="169"/>
    </location>
</feature>
<feature type="transmembrane region" description="Helical" evidence="6">
    <location>
        <begin position="387"/>
        <end position="404"/>
    </location>
</feature>
<keyword evidence="9" id="KW-1185">Reference proteome</keyword>
<dbReference type="GO" id="GO:0005886">
    <property type="term" value="C:plasma membrane"/>
    <property type="evidence" value="ECO:0007669"/>
    <property type="project" value="TreeGrafter"/>
</dbReference>
<keyword evidence="3 6" id="KW-0812">Transmembrane</keyword>
<keyword evidence="2" id="KW-0813">Transport</keyword>
<proteinExistence type="predicted"/>
<keyword evidence="4 6" id="KW-1133">Transmembrane helix</keyword>
<feature type="transmembrane region" description="Helical" evidence="6">
    <location>
        <begin position="316"/>
        <end position="335"/>
    </location>
</feature>
<evidence type="ECO:0000256" key="3">
    <source>
        <dbReference type="ARBA" id="ARBA00022692"/>
    </source>
</evidence>
<evidence type="ECO:0000256" key="1">
    <source>
        <dbReference type="ARBA" id="ARBA00004127"/>
    </source>
</evidence>
<comment type="caution">
    <text evidence="8">The sequence shown here is derived from an EMBL/GenBank/DDBJ whole genome shotgun (WGS) entry which is preliminary data.</text>
</comment>
<dbReference type="InterPro" id="IPR020846">
    <property type="entry name" value="MFS_dom"/>
</dbReference>
<evidence type="ECO:0000256" key="2">
    <source>
        <dbReference type="ARBA" id="ARBA00022448"/>
    </source>
</evidence>
<evidence type="ECO:0000256" key="5">
    <source>
        <dbReference type="ARBA" id="ARBA00023136"/>
    </source>
</evidence>
<organism evidence="8 9">
    <name type="scientific">Schizophyllum amplum</name>
    <dbReference type="NCBI Taxonomy" id="97359"/>
    <lineage>
        <taxon>Eukaryota</taxon>
        <taxon>Fungi</taxon>
        <taxon>Dikarya</taxon>
        <taxon>Basidiomycota</taxon>
        <taxon>Agaricomycotina</taxon>
        <taxon>Agaricomycetes</taxon>
        <taxon>Agaricomycetidae</taxon>
        <taxon>Agaricales</taxon>
        <taxon>Schizophyllaceae</taxon>
        <taxon>Schizophyllum</taxon>
    </lineage>
</organism>
<dbReference type="Pfam" id="PF07690">
    <property type="entry name" value="MFS_1"/>
    <property type="match status" value="1"/>
</dbReference>
<feature type="transmembrane region" description="Helical" evidence="6">
    <location>
        <begin position="207"/>
        <end position="229"/>
    </location>
</feature>
<dbReference type="PROSITE" id="PS50850">
    <property type="entry name" value="MFS"/>
    <property type="match status" value="1"/>
</dbReference>
<dbReference type="PRINTS" id="PR01036">
    <property type="entry name" value="TCRTETB"/>
</dbReference>
<dbReference type="Proteomes" id="UP000320762">
    <property type="component" value="Unassembled WGS sequence"/>
</dbReference>
<evidence type="ECO:0000313" key="9">
    <source>
        <dbReference type="Proteomes" id="UP000320762"/>
    </source>
</evidence>
<dbReference type="PANTHER" id="PTHR23501">
    <property type="entry name" value="MAJOR FACILITATOR SUPERFAMILY"/>
    <property type="match status" value="1"/>
</dbReference>
<dbReference type="AlphaFoldDB" id="A0A550BWS3"/>